<keyword evidence="3 4" id="KW-0012">Acyltransferase</keyword>
<dbReference type="RefSeq" id="WP_319978377.1">
    <property type="nucleotide sequence ID" value="NZ_JAXAVU010000012.1"/>
</dbReference>
<proteinExistence type="inferred from homology"/>
<evidence type="ECO:0000256" key="3">
    <source>
        <dbReference type="ARBA" id="ARBA00023315"/>
    </source>
</evidence>
<dbReference type="EC" id="2.3.1.-" evidence="4"/>
<comment type="caution">
    <text evidence="5">The sequence shown here is derived from an EMBL/GenBank/DDBJ whole genome shotgun (WGS) entry which is preliminary data.</text>
</comment>
<keyword evidence="4" id="KW-0046">Antibiotic resistance</keyword>
<keyword evidence="6" id="KW-1185">Reference proteome</keyword>
<evidence type="ECO:0000313" key="6">
    <source>
        <dbReference type="Proteomes" id="UP001285352"/>
    </source>
</evidence>
<evidence type="ECO:0000313" key="5">
    <source>
        <dbReference type="EMBL" id="MDX8146278.1"/>
    </source>
</evidence>
<dbReference type="InterPro" id="IPR003679">
    <property type="entry name" value="Amioglycoside_AcTrfase"/>
</dbReference>
<evidence type="ECO:0000256" key="2">
    <source>
        <dbReference type="ARBA" id="ARBA00022679"/>
    </source>
</evidence>
<dbReference type="Proteomes" id="UP001285352">
    <property type="component" value="Unassembled WGS sequence"/>
</dbReference>
<dbReference type="Pfam" id="PF02522">
    <property type="entry name" value="Antibiotic_NAT"/>
    <property type="match status" value="1"/>
</dbReference>
<protein>
    <recommendedName>
        <fullName evidence="4">Aminoglycoside N(3)-acetyltransferase</fullName>
        <ecNumber evidence="4">2.3.1.-</ecNumber>
    </recommendedName>
</protein>
<evidence type="ECO:0000256" key="4">
    <source>
        <dbReference type="RuleBase" id="RU365031"/>
    </source>
</evidence>
<dbReference type="SUPFAM" id="SSF110710">
    <property type="entry name" value="TTHA0583/YokD-like"/>
    <property type="match status" value="1"/>
</dbReference>
<dbReference type="PANTHER" id="PTHR11104:SF0">
    <property type="entry name" value="SPBETA PROPHAGE-DERIVED AMINOGLYCOSIDE N(3')-ACETYLTRANSFERASE-LIKE PROTEIN YOKD"/>
    <property type="match status" value="1"/>
</dbReference>
<dbReference type="InterPro" id="IPR028345">
    <property type="entry name" value="Antibiotic_NAT-like"/>
</dbReference>
<reference evidence="5 6" key="1">
    <citation type="submission" date="2023-11" db="EMBL/GenBank/DDBJ databases">
        <title>Lentzea sokolovensis, sp. nov., Lentzea kristufkii, sp. nov., and Lentzea miocenensis, sp. nov., rare actinobacteria from Sokolov Coal Basin, Miocene lacustrine sediment, Czech Republic.</title>
        <authorList>
            <person name="Lara A."/>
            <person name="Kotroba L."/>
            <person name="Nouioui I."/>
            <person name="Neumann-Schaal M."/>
            <person name="Mast Y."/>
            <person name="Chronakova A."/>
        </authorList>
    </citation>
    <scope>NUCLEOTIDE SEQUENCE [LARGE SCALE GENOMIC DNA]</scope>
    <source>
        <strain evidence="5 6">BCCO 10_0061</strain>
    </source>
</reference>
<comment type="catalytic activity">
    <reaction evidence="4">
        <text>a 2-deoxystreptamine antibiotic + acetyl-CoA = an N(3)-acetyl-2-deoxystreptamine antibiotic + CoA + H(+)</text>
        <dbReference type="Rhea" id="RHEA:12665"/>
        <dbReference type="ChEBI" id="CHEBI:15378"/>
        <dbReference type="ChEBI" id="CHEBI:57287"/>
        <dbReference type="ChEBI" id="CHEBI:57288"/>
        <dbReference type="ChEBI" id="CHEBI:57921"/>
        <dbReference type="ChEBI" id="CHEBI:77452"/>
        <dbReference type="EC" id="2.3.1.81"/>
    </reaction>
</comment>
<evidence type="ECO:0000256" key="1">
    <source>
        <dbReference type="ARBA" id="ARBA00006383"/>
    </source>
</evidence>
<keyword evidence="2 4" id="KW-0808">Transferase</keyword>
<dbReference type="PANTHER" id="PTHR11104">
    <property type="entry name" value="AMINOGLYCOSIDE N3-ACETYLTRANSFERASE"/>
    <property type="match status" value="1"/>
</dbReference>
<gene>
    <name evidence="5" type="ORF">SK854_29480</name>
</gene>
<accession>A0ABU4V399</accession>
<name>A0ABU4V399_9PSEU</name>
<dbReference type="EMBL" id="JAXAVU010000012">
    <property type="protein sequence ID" value="MDX8146278.1"/>
    <property type="molecule type" value="Genomic_DNA"/>
</dbReference>
<sequence length="265" mass="28692">MELNRRDADPVDFDLLYRGFQELGVAKGATIVVHSSLSAFGEVAGGAGTVLHALRKCVGEAGTVVVPAFTGDVITDPRPDCRTAGVPEVEAARARVPLFHDAFPAGMGAVPNAVLTEPGRRRSRHPQASVAALGAAAEYITERQPFAYALGADSPFSRLYELRAQIVLLGVGHNRNSFLHHAESLLPVHRTKLRRFPYLVEGERVWVEAPDVGNDDNTHFPRVGADWAAQGQARRQAIGAARCELVDAVPFIDFARKRLGRLMSV</sequence>
<reference evidence="5 6" key="2">
    <citation type="submission" date="2023-11" db="EMBL/GenBank/DDBJ databases">
        <authorList>
            <person name="Lara A.C."/>
            <person name="Chronakova A."/>
        </authorList>
    </citation>
    <scope>NUCLEOTIDE SEQUENCE [LARGE SCALE GENOMIC DNA]</scope>
    <source>
        <strain evidence="5 6">BCCO 10_0061</strain>
    </source>
</reference>
<organism evidence="5 6">
    <name type="scientific">Lentzea sokolovensis</name>
    <dbReference type="NCBI Taxonomy" id="3095429"/>
    <lineage>
        <taxon>Bacteria</taxon>
        <taxon>Bacillati</taxon>
        <taxon>Actinomycetota</taxon>
        <taxon>Actinomycetes</taxon>
        <taxon>Pseudonocardiales</taxon>
        <taxon>Pseudonocardiaceae</taxon>
        <taxon>Lentzea</taxon>
    </lineage>
</organism>
<comment type="similarity">
    <text evidence="1 4">Belongs to the antibiotic N-acetyltransferase family.</text>
</comment>